<proteinExistence type="predicted"/>
<accession>A0ABS1HB88</accession>
<gene>
    <name evidence="1" type="ORF">JFL43_17805</name>
</gene>
<dbReference type="EMBL" id="JAEOAH010000037">
    <property type="protein sequence ID" value="MBK3496682.1"/>
    <property type="molecule type" value="Genomic_DNA"/>
</dbReference>
<organism evidence="1 2">
    <name type="scientific">Viridibacillus soli</name>
    <dbReference type="NCBI Taxonomy" id="2798301"/>
    <lineage>
        <taxon>Bacteria</taxon>
        <taxon>Bacillati</taxon>
        <taxon>Bacillota</taxon>
        <taxon>Bacilli</taxon>
        <taxon>Bacillales</taxon>
        <taxon>Caryophanaceae</taxon>
        <taxon>Viridibacillus</taxon>
    </lineage>
</organism>
<dbReference type="Proteomes" id="UP000618943">
    <property type="component" value="Unassembled WGS sequence"/>
</dbReference>
<protein>
    <submittedName>
        <fullName evidence="1">Uncharacterized protein</fullName>
    </submittedName>
</protein>
<keyword evidence="2" id="KW-1185">Reference proteome</keyword>
<evidence type="ECO:0000313" key="2">
    <source>
        <dbReference type="Proteomes" id="UP000618943"/>
    </source>
</evidence>
<sequence>MILTIAELTSNNKNPQIQPYGFVGMYLILCPQVRAMNGWAAGAFAADYVGWYTKQFAVNPITADVAGLITAGTALAVKNAVENNLRQVSLGMDIPYMF</sequence>
<name>A0ABS1HB88_9BACL</name>
<dbReference type="RefSeq" id="WP_200750076.1">
    <property type="nucleotide sequence ID" value="NZ_JAEOAH010000037.1"/>
</dbReference>
<comment type="caution">
    <text evidence="1">The sequence shown here is derived from an EMBL/GenBank/DDBJ whole genome shotgun (WGS) entry which is preliminary data.</text>
</comment>
<evidence type="ECO:0000313" key="1">
    <source>
        <dbReference type="EMBL" id="MBK3496682.1"/>
    </source>
</evidence>
<reference evidence="1 2" key="1">
    <citation type="submission" date="2020-12" db="EMBL/GenBank/DDBJ databases">
        <title>YIM B01967 draft genome.</title>
        <authorList>
            <person name="Yan X."/>
        </authorList>
    </citation>
    <scope>NUCLEOTIDE SEQUENCE [LARGE SCALE GENOMIC DNA]</scope>
    <source>
        <strain evidence="1 2">YIM B01967</strain>
    </source>
</reference>